<keyword evidence="2" id="KW-1185">Reference proteome</keyword>
<dbReference type="AlphaFoldDB" id="A0A1Y2BNK1"/>
<evidence type="ECO:0000313" key="1">
    <source>
        <dbReference type="EMBL" id="ORY36339.1"/>
    </source>
</evidence>
<reference evidence="1 2" key="1">
    <citation type="submission" date="2016-07" db="EMBL/GenBank/DDBJ databases">
        <title>Pervasive Adenine N6-methylation of Active Genes in Fungi.</title>
        <authorList>
            <consortium name="DOE Joint Genome Institute"/>
            <person name="Mondo S.J."/>
            <person name="Dannebaum R.O."/>
            <person name="Kuo R.C."/>
            <person name="Labutti K."/>
            <person name="Haridas S."/>
            <person name="Kuo A."/>
            <person name="Salamov A."/>
            <person name="Ahrendt S.R."/>
            <person name="Lipzen A."/>
            <person name="Sullivan W."/>
            <person name="Andreopoulos W.B."/>
            <person name="Clum A."/>
            <person name="Lindquist E."/>
            <person name="Daum C."/>
            <person name="Ramamoorthy G.K."/>
            <person name="Gryganskyi A."/>
            <person name="Culley D."/>
            <person name="Magnuson J.K."/>
            <person name="James T.Y."/>
            <person name="O'Malley M.A."/>
            <person name="Stajich J.E."/>
            <person name="Spatafora J.W."/>
            <person name="Visel A."/>
            <person name="Grigoriev I.V."/>
        </authorList>
    </citation>
    <scope>NUCLEOTIDE SEQUENCE [LARGE SCALE GENOMIC DNA]</scope>
    <source>
        <strain evidence="1 2">JEL800</strain>
    </source>
</reference>
<organism evidence="1 2">
    <name type="scientific">Rhizoclosmatium globosum</name>
    <dbReference type="NCBI Taxonomy" id="329046"/>
    <lineage>
        <taxon>Eukaryota</taxon>
        <taxon>Fungi</taxon>
        <taxon>Fungi incertae sedis</taxon>
        <taxon>Chytridiomycota</taxon>
        <taxon>Chytridiomycota incertae sedis</taxon>
        <taxon>Chytridiomycetes</taxon>
        <taxon>Chytridiales</taxon>
        <taxon>Chytriomycetaceae</taxon>
        <taxon>Rhizoclosmatium</taxon>
    </lineage>
</organism>
<name>A0A1Y2BNK1_9FUNG</name>
<gene>
    <name evidence="1" type="ORF">BCR33DRAFT_742857</name>
</gene>
<sequence length="121" mass="13559">MVPLFNCPDYEWEQVIAIVAKQLHTDFEDALAHRFIANANLGKLTEEVFNYHCFLHGYRPTAVITATAGTAIYNYLTQLFGAPLALPVAVAQVVTNKIVAFHRQFLVAMPFNNIQVAHTLK</sequence>
<dbReference type="Proteomes" id="UP000193642">
    <property type="component" value="Unassembled WGS sequence"/>
</dbReference>
<proteinExistence type="predicted"/>
<evidence type="ECO:0000313" key="2">
    <source>
        <dbReference type="Proteomes" id="UP000193642"/>
    </source>
</evidence>
<protein>
    <submittedName>
        <fullName evidence="1">Uncharacterized protein</fullName>
    </submittedName>
</protein>
<accession>A0A1Y2BNK1</accession>
<dbReference type="EMBL" id="MCGO01000056">
    <property type="protein sequence ID" value="ORY36339.1"/>
    <property type="molecule type" value="Genomic_DNA"/>
</dbReference>
<comment type="caution">
    <text evidence="1">The sequence shown here is derived from an EMBL/GenBank/DDBJ whole genome shotgun (WGS) entry which is preliminary data.</text>
</comment>